<evidence type="ECO:0000256" key="1">
    <source>
        <dbReference type="SAM" id="Phobius"/>
    </source>
</evidence>
<name>A0A226D9T0_FOLCA</name>
<dbReference type="Proteomes" id="UP000198287">
    <property type="component" value="Unassembled WGS sequence"/>
</dbReference>
<comment type="caution">
    <text evidence="2">The sequence shown here is derived from an EMBL/GenBank/DDBJ whole genome shotgun (WGS) entry which is preliminary data.</text>
</comment>
<organism evidence="2 3">
    <name type="scientific">Folsomia candida</name>
    <name type="common">Springtail</name>
    <dbReference type="NCBI Taxonomy" id="158441"/>
    <lineage>
        <taxon>Eukaryota</taxon>
        <taxon>Metazoa</taxon>
        <taxon>Ecdysozoa</taxon>
        <taxon>Arthropoda</taxon>
        <taxon>Hexapoda</taxon>
        <taxon>Collembola</taxon>
        <taxon>Entomobryomorpha</taxon>
        <taxon>Isotomoidea</taxon>
        <taxon>Isotomidae</taxon>
        <taxon>Proisotominae</taxon>
        <taxon>Folsomia</taxon>
    </lineage>
</organism>
<evidence type="ECO:0000313" key="3">
    <source>
        <dbReference type="Proteomes" id="UP000198287"/>
    </source>
</evidence>
<sequence length="174" mass="20162">MLPNESLDSFILRPDWAIRTLILSQTPIKPIQDNETDRLVKKLSTCGKIAFIDTTENIAAILPFLNDNPDHIKYLTGVEPFFKASRGWLIYPVRGNYAERRLQIMVSSGIYGHWENWYRLLKTRRLFHIYANWTFPKFDAVSQLNHNSKVVTGFYISGIFLVGCFLCLGYEVLN</sequence>
<accession>A0A226D9T0</accession>
<keyword evidence="1" id="KW-0812">Transmembrane</keyword>
<gene>
    <name evidence="2" type="ORF">Fcan01_22888</name>
</gene>
<keyword evidence="1" id="KW-1133">Transmembrane helix</keyword>
<proteinExistence type="predicted"/>
<keyword evidence="3" id="KW-1185">Reference proteome</keyword>
<dbReference type="EMBL" id="LNIX01000026">
    <property type="protein sequence ID" value="OXA42302.1"/>
    <property type="molecule type" value="Genomic_DNA"/>
</dbReference>
<reference evidence="2 3" key="1">
    <citation type="submission" date="2015-12" db="EMBL/GenBank/DDBJ databases">
        <title>The genome of Folsomia candida.</title>
        <authorList>
            <person name="Faddeeva A."/>
            <person name="Derks M.F."/>
            <person name="Anvar Y."/>
            <person name="Smit S."/>
            <person name="Van Straalen N."/>
            <person name="Roelofs D."/>
        </authorList>
    </citation>
    <scope>NUCLEOTIDE SEQUENCE [LARGE SCALE GENOMIC DNA]</scope>
    <source>
        <strain evidence="2 3">VU population</strain>
        <tissue evidence="2">Whole body</tissue>
    </source>
</reference>
<keyword evidence="1" id="KW-0472">Membrane</keyword>
<protein>
    <submittedName>
        <fullName evidence="2">Uncharacterized protein</fullName>
    </submittedName>
</protein>
<feature type="transmembrane region" description="Helical" evidence="1">
    <location>
        <begin position="153"/>
        <end position="173"/>
    </location>
</feature>
<evidence type="ECO:0000313" key="2">
    <source>
        <dbReference type="EMBL" id="OXA42302.1"/>
    </source>
</evidence>
<dbReference type="AlphaFoldDB" id="A0A226D9T0"/>